<dbReference type="Gene3D" id="3.30.565.10">
    <property type="entry name" value="Histidine kinase-like ATPase, C-terminal domain"/>
    <property type="match status" value="1"/>
</dbReference>
<dbReference type="InterPro" id="IPR004358">
    <property type="entry name" value="Sig_transdc_His_kin-like_C"/>
</dbReference>
<dbReference type="CDD" id="cd00075">
    <property type="entry name" value="HATPase"/>
    <property type="match status" value="1"/>
</dbReference>
<evidence type="ECO:0000256" key="1">
    <source>
        <dbReference type="ARBA" id="ARBA00000085"/>
    </source>
</evidence>
<evidence type="ECO:0000313" key="15">
    <source>
        <dbReference type="EMBL" id="QDV28131.1"/>
    </source>
</evidence>
<feature type="transmembrane region" description="Helical" evidence="13">
    <location>
        <begin position="12"/>
        <end position="31"/>
    </location>
</feature>
<dbReference type="GO" id="GO:0005886">
    <property type="term" value="C:plasma membrane"/>
    <property type="evidence" value="ECO:0007669"/>
    <property type="project" value="UniProtKB-SubCell"/>
</dbReference>
<dbReference type="Gene3D" id="1.10.287.130">
    <property type="match status" value="1"/>
</dbReference>
<evidence type="ECO:0000256" key="9">
    <source>
        <dbReference type="ARBA" id="ARBA00022777"/>
    </source>
</evidence>
<keyword evidence="11" id="KW-0902">Two-component regulatory system</keyword>
<dbReference type="InterPro" id="IPR050736">
    <property type="entry name" value="Sensor_HK_Regulatory"/>
</dbReference>
<dbReference type="FunFam" id="1.10.287.130:FF:000001">
    <property type="entry name" value="Two-component sensor histidine kinase"/>
    <property type="match status" value="1"/>
</dbReference>
<dbReference type="PRINTS" id="PR00344">
    <property type="entry name" value="BCTRLSENSOR"/>
</dbReference>
<evidence type="ECO:0000256" key="7">
    <source>
        <dbReference type="ARBA" id="ARBA00022679"/>
    </source>
</evidence>
<evidence type="ECO:0000256" key="13">
    <source>
        <dbReference type="SAM" id="Phobius"/>
    </source>
</evidence>
<dbReference type="Gene3D" id="3.30.450.20">
    <property type="entry name" value="PAS domain"/>
    <property type="match status" value="1"/>
</dbReference>
<dbReference type="SUPFAM" id="SSF47384">
    <property type="entry name" value="Homodimeric domain of signal transducing histidine kinase"/>
    <property type="match status" value="1"/>
</dbReference>
<evidence type="ECO:0000259" key="14">
    <source>
        <dbReference type="PROSITE" id="PS50109"/>
    </source>
</evidence>
<evidence type="ECO:0000256" key="6">
    <source>
        <dbReference type="ARBA" id="ARBA00022553"/>
    </source>
</evidence>
<keyword evidence="10" id="KW-0067">ATP-binding</keyword>
<comment type="subcellular location">
    <subcellularLocation>
        <location evidence="2">Cell membrane</location>
    </subcellularLocation>
    <subcellularLocation>
        <location evidence="3">Membrane raft</location>
        <topology evidence="3">Multi-pass membrane protein</topology>
    </subcellularLocation>
</comment>
<dbReference type="SMART" id="SM00387">
    <property type="entry name" value="HATPase_c"/>
    <property type="match status" value="1"/>
</dbReference>
<evidence type="ECO:0000256" key="12">
    <source>
        <dbReference type="ARBA" id="ARBA00023136"/>
    </source>
</evidence>
<dbReference type="EMBL" id="CP036298">
    <property type="protein sequence ID" value="QDV28131.1"/>
    <property type="molecule type" value="Genomic_DNA"/>
</dbReference>
<gene>
    <name evidence="15" type="primary">phoR_2</name>
    <name evidence="15" type="ORF">Q31a_65260</name>
</gene>
<organism evidence="15 16">
    <name type="scientific">Aureliella helgolandensis</name>
    <dbReference type="NCBI Taxonomy" id="2527968"/>
    <lineage>
        <taxon>Bacteria</taxon>
        <taxon>Pseudomonadati</taxon>
        <taxon>Planctomycetota</taxon>
        <taxon>Planctomycetia</taxon>
        <taxon>Pirellulales</taxon>
        <taxon>Pirellulaceae</taxon>
        <taxon>Aureliella</taxon>
    </lineage>
</organism>
<dbReference type="PROSITE" id="PS50109">
    <property type="entry name" value="HIS_KIN"/>
    <property type="match status" value="1"/>
</dbReference>
<keyword evidence="12 13" id="KW-0472">Membrane</keyword>
<keyword evidence="5" id="KW-1003">Cell membrane</keyword>
<dbReference type="GO" id="GO:0045121">
    <property type="term" value="C:membrane raft"/>
    <property type="evidence" value="ECO:0007669"/>
    <property type="project" value="UniProtKB-SubCell"/>
</dbReference>
<evidence type="ECO:0000256" key="11">
    <source>
        <dbReference type="ARBA" id="ARBA00023012"/>
    </source>
</evidence>
<dbReference type="InterPro" id="IPR005467">
    <property type="entry name" value="His_kinase_dom"/>
</dbReference>
<dbReference type="KEGG" id="ahel:Q31a_65260"/>
<keyword evidence="13" id="KW-0812">Transmembrane</keyword>
<dbReference type="OrthoDB" id="9813151at2"/>
<evidence type="ECO:0000256" key="2">
    <source>
        <dbReference type="ARBA" id="ARBA00004236"/>
    </source>
</evidence>
<proteinExistence type="predicted"/>
<dbReference type="GO" id="GO:0000155">
    <property type="term" value="F:phosphorelay sensor kinase activity"/>
    <property type="evidence" value="ECO:0007669"/>
    <property type="project" value="InterPro"/>
</dbReference>
<dbReference type="PANTHER" id="PTHR43711:SF26">
    <property type="entry name" value="SENSOR HISTIDINE KINASE RCSC"/>
    <property type="match status" value="1"/>
</dbReference>
<keyword evidence="9" id="KW-0418">Kinase</keyword>
<feature type="domain" description="Histidine kinase" evidence="14">
    <location>
        <begin position="264"/>
        <end position="482"/>
    </location>
</feature>
<dbReference type="SMART" id="SM00388">
    <property type="entry name" value="HisKA"/>
    <property type="match status" value="1"/>
</dbReference>
<dbReference type="InterPro" id="IPR036890">
    <property type="entry name" value="HATPase_C_sf"/>
</dbReference>
<dbReference type="InterPro" id="IPR003661">
    <property type="entry name" value="HisK_dim/P_dom"/>
</dbReference>
<dbReference type="AlphaFoldDB" id="A0A518GHQ7"/>
<dbReference type="Proteomes" id="UP000318017">
    <property type="component" value="Chromosome"/>
</dbReference>
<keyword evidence="13" id="KW-1133">Transmembrane helix</keyword>
<dbReference type="EC" id="2.7.13.3" evidence="4"/>
<keyword evidence="6" id="KW-0597">Phosphoprotein</keyword>
<dbReference type="GO" id="GO:0005524">
    <property type="term" value="F:ATP binding"/>
    <property type="evidence" value="ECO:0007669"/>
    <property type="project" value="UniProtKB-KW"/>
</dbReference>
<dbReference type="Pfam" id="PF02518">
    <property type="entry name" value="HATPase_c"/>
    <property type="match status" value="1"/>
</dbReference>
<dbReference type="CDD" id="cd00082">
    <property type="entry name" value="HisKA"/>
    <property type="match status" value="1"/>
</dbReference>
<comment type="catalytic activity">
    <reaction evidence="1">
        <text>ATP + protein L-histidine = ADP + protein N-phospho-L-histidine.</text>
        <dbReference type="EC" id="2.7.13.3"/>
    </reaction>
</comment>
<dbReference type="FunFam" id="3.30.565.10:FF:000023">
    <property type="entry name" value="PAS domain-containing sensor histidine kinase"/>
    <property type="match status" value="1"/>
</dbReference>
<evidence type="ECO:0000256" key="5">
    <source>
        <dbReference type="ARBA" id="ARBA00022475"/>
    </source>
</evidence>
<protein>
    <recommendedName>
        <fullName evidence="4">histidine kinase</fullName>
        <ecNumber evidence="4">2.7.13.3</ecNumber>
    </recommendedName>
</protein>
<keyword evidence="7 15" id="KW-0808">Transferase</keyword>
<evidence type="ECO:0000256" key="3">
    <source>
        <dbReference type="ARBA" id="ARBA00004314"/>
    </source>
</evidence>
<accession>A0A518GHQ7</accession>
<evidence type="ECO:0000256" key="10">
    <source>
        <dbReference type="ARBA" id="ARBA00022840"/>
    </source>
</evidence>
<evidence type="ECO:0000256" key="4">
    <source>
        <dbReference type="ARBA" id="ARBA00012438"/>
    </source>
</evidence>
<dbReference type="SUPFAM" id="SSF55874">
    <property type="entry name" value="ATPase domain of HSP90 chaperone/DNA topoisomerase II/histidine kinase"/>
    <property type="match status" value="1"/>
</dbReference>
<dbReference type="Pfam" id="PF00512">
    <property type="entry name" value="HisKA"/>
    <property type="match status" value="1"/>
</dbReference>
<dbReference type="RefSeq" id="WP_145086609.1">
    <property type="nucleotide sequence ID" value="NZ_CP036298.1"/>
</dbReference>
<feature type="transmembrane region" description="Helical" evidence="13">
    <location>
        <begin position="43"/>
        <end position="63"/>
    </location>
</feature>
<name>A0A518GHQ7_9BACT</name>
<dbReference type="InterPro" id="IPR036097">
    <property type="entry name" value="HisK_dim/P_sf"/>
</dbReference>
<reference evidence="15 16" key="1">
    <citation type="submission" date="2019-02" db="EMBL/GenBank/DDBJ databases">
        <title>Deep-cultivation of Planctomycetes and their phenomic and genomic characterization uncovers novel biology.</title>
        <authorList>
            <person name="Wiegand S."/>
            <person name="Jogler M."/>
            <person name="Boedeker C."/>
            <person name="Pinto D."/>
            <person name="Vollmers J."/>
            <person name="Rivas-Marin E."/>
            <person name="Kohn T."/>
            <person name="Peeters S.H."/>
            <person name="Heuer A."/>
            <person name="Rast P."/>
            <person name="Oberbeckmann S."/>
            <person name="Bunk B."/>
            <person name="Jeske O."/>
            <person name="Meyerdierks A."/>
            <person name="Storesund J.E."/>
            <person name="Kallscheuer N."/>
            <person name="Luecker S."/>
            <person name="Lage O.M."/>
            <person name="Pohl T."/>
            <person name="Merkel B.J."/>
            <person name="Hornburger P."/>
            <person name="Mueller R.-W."/>
            <person name="Bruemmer F."/>
            <person name="Labrenz M."/>
            <person name="Spormann A.M."/>
            <person name="Op den Camp H."/>
            <person name="Overmann J."/>
            <person name="Amann R."/>
            <person name="Jetten M.S.M."/>
            <person name="Mascher T."/>
            <person name="Medema M.H."/>
            <person name="Devos D.P."/>
            <person name="Kaster A.-K."/>
            <person name="Ovreas L."/>
            <person name="Rohde M."/>
            <person name="Galperin M.Y."/>
            <person name="Jogler C."/>
        </authorList>
    </citation>
    <scope>NUCLEOTIDE SEQUENCE [LARGE SCALE GENOMIC DNA]</scope>
    <source>
        <strain evidence="15 16">Q31a</strain>
    </source>
</reference>
<evidence type="ECO:0000313" key="16">
    <source>
        <dbReference type="Proteomes" id="UP000318017"/>
    </source>
</evidence>
<dbReference type="InterPro" id="IPR003594">
    <property type="entry name" value="HATPase_dom"/>
</dbReference>
<dbReference type="PANTHER" id="PTHR43711">
    <property type="entry name" value="TWO-COMPONENT HISTIDINE KINASE"/>
    <property type="match status" value="1"/>
</dbReference>
<keyword evidence="8" id="KW-0547">Nucleotide-binding</keyword>
<keyword evidence="16" id="KW-1185">Reference proteome</keyword>
<sequence length="482" mass="53548">MISGRASGIARESMTLLVTCGCMLFLIGFIVSQQTVGAGRYSTVSLAIGGLAVTCVVVAMLRYHRRLSLPVRLERQLSAFANNAGGSAEVLHPVLDRTSFGQGWNDLIQRFQERQADQIIERRVDQSSVNRTGTERFARALRSISEGVAITDSHGKFSYANAAWSNTTTGVHDIECNFEGGSIYASLEEMKFHNWKDVEAKLTEGTKPIKVELHQGGHVSDGVLQLARNPLVGRSQESDGFVWMMRDVTQLALAREAHEQFLASATHELRTPLTNIRAYSESLIDLEDISPAQQKEFFNIIHSEAGRLSRLLNQLLDIQQLEAGSMTLTISSFDVQRMVHEVQEHIGPLVKEKQLKFVSRIAPNLKTIHADKEKVISCLVNLLGNAVKYTSEGGEVRLQAEQFEEYISISVEDSGIGIAPEELPKIFERFYRCQDERVATIEGNGLGLSFAREVALLHHGELTVESEINKGSRFILKIPNKN</sequence>
<evidence type="ECO:0000256" key="8">
    <source>
        <dbReference type="ARBA" id="ARBA00022741"/>
    </source>
</evidence>